<dbReference type="Gene3D" id="3.90.1150.10">
    <property type="entry name" value="Aspartate Aminotransferase, domain 1"/>
    <property type="match status" value="1"/>
</dbReference>
<dbReference type="Proteomes" id="UP001164965">
    <property type="component" value="Chromosome"/>
</dbReference>
<dbReference type="Pfam" id="PF12897">
    <property type="entry name" value="Asp_aminotransf"/>
    <property type="match status" value="1"/>
</dbReference>
<keyword evidence="1" id="KW-0032">Aminotransferase</keyword>
<protein>
    <submittedName>
        <fullName evidence="1">Aminotransferase class I/II-fold pyridoxal phosphate-dependent enzyme</fullName>
    </submittedName>
</protein>
<gene>
    <name evidence="1" type="ORF">RHODO2019_15450</name>
</gene>
<keyword evidence="1" id="KW-0808">Transferase</keyword>
<name>A0ABY6P5Z5_9NOCA</name>
<dbReference type="PANTHER" id="PTHR43799:SF1">
    <property type="entry name" value="ASPARTATE AMINOTRANSFERASE"/>
    <property type="match status" value="1"/>
</dbReference>
<sequence length="414" mass="43644">MGALRSEQQTAYDGLVASGLALDLTRGKPAPEQLDLSNALLTLPGVDGLGAVAGPDVRNYGGLQGLRELREIFGPLLRVPVDQLVAAGNASLTLMHDLLVQCLLHGTVGSERPWSQEPRVRFLCPAPGYDRHFAVCEQLGIEMVPVPMREDGPDTAAVAALVAEDPSVKGMWLVPTYANPTGSVVTEEVARALAEMPTAAPDFRIIWDNAYAVHHLTDVETPTADVLGLCAAAGNADRAFVVASTSKITFAGAGVCFFGGSAANVAWWLRQLAFQSIGPDKVNQLRHVLFLRDADGVRALMAAHRALIAPKFAIVAEVLEARLGPLKAASWTDPAGGYFVSLDVLDGTAARVVSLAKGAGIAMTPAGSAFPYRDDPDDRNIRIAPTFPSEADVRAAMEGLSTCVLLAAAEHLLA</sequence>
<dbReference type="InterPro" id="IPR015421">
    <property type="entry name" value="PyrdxlP-dep_Trfase_major"/>
</dbReference>
<dbReference type="InterPro" id="IPR015422">
    <property type="entry name" value="PyrdxlP-dep_Trfase_small"/>
</dbReference>
<keyword evidence="2" id="KW-1185">Reference proteome</keyword>
<dbReference type="SUPFAM" id="SSF53383">
    <property type="entry name" value="PLP-dependent transferases"/>
    <property type="match status" value="1"/>
</dbReference>
<proteinExistence type="predicted"/>
<dbReference type="GO" id="GO:0008483">
    <property type="term" value="F:transaminase activity"/>
    <property type="evidence" value="ECO:0007669"/>
    <property type="project" value="UniProtKB-KW"/>
</dbReference>
<dbReference type="Gene3D" id="3.40.640.10">
    <property type="entry name" value="Type I PLP-dependent aspartate aminotransferase-like (Major domain)"/>
    <property type="match status" value="1"/>
</dbReference>
<organism evidence="1 2">
    <name type="scientific">Rhodococcus antarcticus</name>
    <dbReference type="NCBI Taxonomy" id="2987751"/>
    <lineage>
        <taxon>Bacteria</taxon>
        <taxon>Bacillati</taxon>
        <taxon>Actinomycetota</taxon>
        <taxon>Actinomycetes</taxon>
        <taxon>Mycobacteriales</taxon>
        <taxon>Nocardiaceae</taxon>
        <taxon>Rhodococcus</taxon>
    </lineage>
</organism>
<dbReference type="InterPro" id="IPR015424">
    <property type="entry name" value="PyrdxlP-dep_Trfase"/>
</dbReference>
<dbReference type="EMBL" id="CP110615">
    <property type="protein sequence ID" value="UZJ26711.1"/>
    <property type="molecule type" value="Genomic_DNA"/>
</dbReference>
<dbReference type="InterPro" id="IPR024551">
    <property type="entry name" value="AspAT_Ic"/>
</dbReference>
<dbReference type="CDD" id="cd00609">
    <property type="entry name" value="AAT_like"/>
    <property type="match status" value="1"/>
</dbReference>
<evidence type="ECO:0000313" key="1">
    <source>
        <dbReference type="EMBL" id="UZJ26711.1"/>
    </source>
</evidence>
<reference evidence="1" key="1">
    <citation type="submission" date="2022-10" db="EMBL/GenBank/DDBJ databases">
        <title>Rhodococcus sp.75.</title>
        <authorList>
            <person name="Sun M."/>
        </authorList>
    </citation>
    <scope>NUCLEOTIDE SEQUENCE</scope>
    <source>
        <strain evidence="1">75</strain>
    </source>
</reference>
<dbReference type="PANTHER" id="PTHR43799">
    <property type="entry name" value="AMINOTRANSFERASE, PUTATIVE-RELATED"/>
    <property type="match status" value="1"/>
</dbReference>
<accession>A0ABY6P5Z5</accession>
<evidence type="ECO:0000313" key="2">
    <source>
        <dbReference type="Proteomes" id="UP001164965"/>
    </source>
</evidence>